<dbReference type="STRING" id="927083.DB32_002473"/>
<dbReference type="AlphaFoldDB" id="A0A0F6SEJ9"/>
<gene>
    <name evidence="2" type="ORF">DB32_002473</name>
</gene>
<organism evidence="2 3">
    <name type="scientific">Sandaracinus amylolyticus</name>
    <dbReference type="NCBI Taxonomy" id="927083"/>
    <lineage>
        <taxon>Bacteria</taxon>
        <taxon>Pseudomonadati</taxon>
        <taxon>Myxococcota</taxon>
        <taxon>Polyangia</taxon>
        <taxon>Polyangiales</taxon>
        <taxon>Sandaracinaceae</taxon>
        <taxon>Sandaracinus</taxon>
    </lineage>
</organism>
<proteinExistence type="predicted"/>
<accession>A0A0F6SEJ9</accession>
<dbReference type="EMBL" id="CP011125">
    <property type="protein sequence ID" value="AKF05324.1"/>
    <property type="molecule type" value="Genomic_DNA"/>
</dbReference>
<dbReference type="Proteomes" id="UP000034883">
    <property type="component" value="Chromosome"/>
</dbReference>
<protein>
    <submittedName>
        <fullName evidence="2">Uncharacterized protein</fullName>
    </submittedName>
</protein>
<evidence type="ECO:0000256" key="1">
    <source>
        <dbReference type="SAM" id="MobiDB-lite"/>
    </source>
</evidence>
<evidence type="ECO:0000313" key="2">
    <source>
        <dbReference type="EMBL" id="AKF05324.1"/>
    </source>
</evidence>
<name>A0A0F6SEJ9_9BACT</name>
<reference evidence="2 3" key="1">
    <citation type="submission" date="2015-03" db="EMBL/GenBank/DDBJ databases">
        <title>Genome assembly of Sandaracinus amylolyticus DSM 53668.</title>
        <authorList>
            <person name="Sharma G."/>
            <person name="Subramanian S."/>
        </authorList>
    </citation>
    <scope>NUCLEOTIDE SEQUENCE [LARGE SCALE GENOMIC DNA]</scope>
    <source>
        <strain evidence="2 3">DSM 53668</strain>
    </source>
</reference>
<dbReference type="KEGG" id="samy:DB32_002473"/>
<evidence type="ECO:0000313" key="3">
    <source>
        <dbReference type="Proteomes" id="UP000034883"/>
    </source>
</evidence>
<keyword evidence="3" id="KW-1185">Reference proteome</keyword>
<feature type="region of interest" description="Disordered" evidence="1">
    <location>
        <begin position="1"/>
        <end position="20"/>
    </location>
</feature>
<sequence>MGWLPPRAKRVRARHESATGDSADAALRRVLEALAIRAQ</sequence>